<gene>
    <name evidence="1" type="ORF">DNTS_025600</name>
</gene>
<organism evidence="1 2">
    <name type="scientific">Danionella cerebrum</name>
    <dbReference type="NCBI Taxonomy" id="2873325"/>
    <lineage>
        <taxon>Eukaryota</taxon>
        <taxon>Metazoa</taxon>
        <taxon>Chordata</taxon>
        <taxon>Craniata</taxon>
        <taxon>Vertebrata</taxon>
        <taxon>Euteleostomi</taxon>
        <taxon>Actinopterygii</taxon>
        <taxon>Neopterygii</taxon>
        <taxon>Teleostei</taxon>
        <taxon>Ostariophysi</taxon>
        <taxon>Cypriniformes</taxon>
        <taxon>Danionidae</taxon>
        <taxon>Danioninae</taxon>
        <taxon>Danionella</taxon>
    </lineage>
</organism>
<evidence type="ECO:0000313" key="1">
    <source>
        <dbReference type="EMBL" id="TRZ01774.1"/>
    </source>
</evidence>
<reference evidence="1 2" key="1">
    <citation type="journal article" date="2019" name="Sci. Data">
        <title>Hybrid genome assembly and annotation of Danionella translucida.</title>
        <authorList>
            <person name="Kadobianskyi M."/>
            <person name="Schulze L."/>
            <person name="Schuelke M."/>
            <person name="Judkewitz B."/>
        </authorList>
    </citation>
    <scope>NUCLEOTIDE SEQUENCE [LARGE SCALE GENOMIC DNA]</scope>
    <source>
        <strain evidence="1 2">Bolton</strain>
    </source>
</reference>
<comment type="caution">
    <text evidence="1">The sequence shown here is derived from an EMBL/GenBank/DDBJ whole genome shotgun (WGS) entry which is preliminary data.</text>
</comment>
<evidence type="ECO:0000313" key="2">
    <source>
        <dbReference type="Proteomes" id="UP000316079"/>
    </source>
</evidence>
<dbReference type="EMBL" id="SRMA01024044">
    <property type="protein sequence ID" value="TRZ01774.1"/>
    <property type="molecule type" value="Genomic_DNA"/>
</dbReference>
<proteinExistence type="predicted"/>
<protein>
    <submittedName>
        <fullName evidence="1">Uncharacterized protein</fullName>
    </submittedName>
</protein>
<name>A0A553RHW7_9TELE</name>
<dbReference type="Proteomes" id="UP000316079">
    <property type="component" value="Unassembled WGS sequence"/>
</dbReference>
<feature type="non-terminal residue" evidence="1">
    <location>
        <position position="236"/>
    </location>
</feature>
<sequence>MVECGVSSSSFLSPAVFAPELWNFIAFVPASEPVFSCGHHKLQLFMHVIKLPLQTFSHSFHGVQLNVLGLELSTMFMNLIFSGHESFPVDLSSSGEFGKLCSKALLSILDVSIPVTFKLHPDTSQSSGHITATPPGHLGENSKVSVILASNSPRVSIPLSGAVDPKAEPDTRRAEGRVAWCRISSMLPGMVCKRHFSEEQSANPRLLPALSLVDFTAFIWADEWLADFSAPSAAGC</sequence>
<keyword evidence="2" id="KW-1185">Reference proteome</keyword>
<accession>A0A553RHW7</accession>
<dbReference type="AlphaFoldDB" id="A0A553RHW7"/>